<dbReference type="Proteomes" id="UP000623467">
    <property type="component" value="Unassembled WGS sequence"/>
</dbReference>
<protein>
    <submittedName>
        <fullName evidence="2">Uncharacterized protein</fullName>
    </submittedName>
</protein>
<reference evidence="2" key="1">
    <citation type="submission" date="2020-05" db="EMBL/GenBank/DDBJ databases">
        <title>Mycena genomes resolve the evolution of fungal bioluminescence.</title>
        <authorList>
            <person name="Tsai I.J."/>
        </authorList>
    </citation>
    <scope>NUCLEOTIDE SEQUENCE</scope>
    <source>
        <strain evidence="2">160909Yilan</strain>
    </source>
</reference>
<name>A0A8H7CCJ3_9AGAR</name>
<proteinExistence type="predicted"/>
<accession>A0A8H7CCJ3</accession>
<comment type="caution">
    <text evidence="2">The sequence shown here is derived from an EMBL/GenBank/DDBJ whole genome shotgun (WGS) entry which is preliminary data.</text>
</comment>
<organism evidence="2 3">
    <name type="scientific">Mycena sanguinolenta</name>
    <dbReference type="NCBI Taxonomy" id="230812"/>
    <lineage>
        <taxon>Eukaryota</taxon>
        <taxon>Fungi</taxon>
        <taxon>Dikarya</taxon>
        <taxon>Basidiomycota</taxon>
        <taxon>Agaricomycotina</taxon>
        <taxon>Agaricomycetes</taxon>
        <taxon>Agaricomycetidae</taxon>
        <taxon>Agaricales</taxon>
        <taxon>Marasmiineae</taxon>
        <taxon>Mycenaceae</taxon>
        <taxon>Mycena</taxon>
    </lineage>
</organism>
<keyword evidence="3" id="KW-1185">Reference proteome</keyword>
<evidence type="ECO:0000256" key="1">
    <source>
        <dbReference type="SAM" id="MobiDB-lite"/>
    </source>
</evidence>
<dbReference type="AlphaFoldDB" id="A0A8H7CCJ3"/>
<evidence type="ECO:0000313" key="2">
    <source>
        <dbReference type="EMBL" id="KAF7331137.1"/>
    </source>
</evidence>
<feature type="region of interest" description="Disordered" evidence="1">
    <location>
        <begin position="25"/>
        <end position="46"/>
    </location>
</feature>
<dbReference type="EMBL" id="JACAZH010000061">
    <property type="protein sequence ID" value="KAF7331137.1"/>
    <property type="molecule type" value="Genomic_DNA"/>
</dbReference>
<gene>
    <name evidence="2" type="ORF">MSAN_02443300</name>
</gene>
<evidence type="ECO:0000313" key="3">
    <source>
        <dbReference type="Proteomes" id="UP000623467"/>
    </source>
</evidence>
<sequence>MILCITRCIDVPPLHMRPVIAPPAHAPTPAHTLGQFHSSPRQISTVPPRKLLHNDHERTREGGAKTEAFSSGRLDTLISSSLCGTLPAIPLQRYMISERDTDSTPSD</sequence>
<feature type="compositionally biased region" description="Polar residues" evidence="1">
    <location>
        <begin position="35"/>
        <end position="45"/>
    </location>
</feature>